<dbReference type="EMBL" id="CAJVPK010004724">
    <property type="protein sequence ID" value="CAG8639066.1"/>
    <property type="molecule type" value="Genomic_DNA"/>
</dbReference>
<dbReference type="OrthoDB" id="10376751at2759"/>
<keyword evidence="2" id="KW-1185">Reference proteome</keyword>
<evidence type="ECO:0000313" key="1">
    <source>
        <dbReference type="EMBL" id="CAG8639066.1"/>
    </source>
</evidence>
<comment type="caution">
    <text evidence="1">The sequence shown here is derived from an EMBL/GenBank/DDBJ whole genome shotgun (WGS) entry which is preliminary data.</text>
</comment>
<accession>A0A9N9GW92</accession>
<gene>
    <name evidence="1" type="ORF">DEBURN_LOCUS11091</name>
</gene>
<protein>
    <submittedName>
        <fullName evidence="1">2717_t:CDS:1</fullName>
    </submittedName>
</protein>
<organism evidence="1 2">
    <name type="scientific">Diversispora eburnea</name>
    <dbReference type="NCBI Taxonomy" id="1213867"/>
    <lineage>
        <taxon>Eukaryota</taxon>
        <taxon>Fungi</taxon>
        <taxon>Fungi incertae sedis</taxon>
        <taxon>Mucoromycota</taxon>
        <taxon>Glomeromycotina</taxon>
        <taxon>Glomeromycetes</taxon>
        <taxon>Diversisporales</taxon>
        <taxon>Diversisporaceae</taxon>
        <taxon>Diversispora</taxon>
    </lineage>
</organism>
<name>A0A9N9GW92_9GLOM</name>
<proteinExistence type="predicted"/>
<sequence>DLDDQTLIKVGFWVAESSHRLELISRHIVPLNKYRKSDTQKNT</sequence>
<feature type="non-terminal residue" evidence="1">
    <location>
        <position position="1"/>
    </location>
</feature>
<dbReference type="Proteomes" id="UP000789706">
    <property type="component" value="Unassembled WGS sequence"/>
</dbReference>
<reference evidence="1" key="1">
    <citation type="submission" date="2021-06" db="EMBL/GenBank/DDBJ databases">
        <authorList>
            <person name="Kallberg Y."/>
            <person name="Tangrot J."/>
            <person name="Rosling A."/>
        </authorList>
    </citation>
    <scope>NUCLEOTIDE SEQUENCE</scope>
    <source>
        <strain evidence="1">AZ414A</strain>
    </source>
</reference>
<evidence type="ECO:0000313" key="2">
    <source>
        <dbReference type="Proteomes" id="UP000789706"/>
    </source>
</evidence>
<dbReference type="AlphaFoldDB" id="A0A9N9GW92"/>